<evidence type="ECO:0000256" key="1">
    <source>
        <dbReference type="SAM" id="Phobius"/>
    </source>
</evidence>
<reference evidence="2 3" key="1">
    <citation type="submission" date="2017-04" db="EMBL/GenBank/DDBJ databases">
        <title>Draft genome sequence of Tuber borchii Vittad., a whitish edible truffle.</title>
        <authorList>
            <consortium name="DOE Joint Genome Institute"/>
            <person name="Murat C."/>
            <person name="Kuo A."/>
            <person name="Barry K.W."/>
            <person name="Clum A."/>
            <person name="Dockter R.B."/>
            <person name="Fauchery L."/>
            <person name="Iotti M."/>
            <person name="Kohler A."/>
            <person name="Labutti K."/>
            <person name="Lindquist E.A."/>
            <person name="Lipzen A."/>
            <person name="Ohm R.A."/>
            <person name="Wang M."/>
            <person name="Grigoriev I.V."/>
            <person name="Zambonelli A."/>
            <person name="Martin F.M."/>
        </authorList>
    </citation>
    <scope>NUCLEOTIDE SEQUENCE [LARGE SCALE GENOMIC DNA]</scope>
    <source>
        <strain evidence="2 3">Tbo3840</strain>
    </source>
</reference>
<feature type="transmembrane region" description="Helical" evidence="1">
    <location>
        <begin position="55"/>
        <end position="73"/>
    </location>
</feature>
<evidence type="ECO:0000313" key="2">
    <source>
        <dbReference type="EMBL" id="PUU81394.1"/>
    </source>
</evidence>
<dbReference type="AlphaFoldDB" id="A0A2T7A0Z2"/>
<keyword evidence="1" id="KW-0812">Transmembrane</keyword>
<feature type="transmembrane region" description="Helical" evidence="1">
    <location>
        <begin position="79"/>
        <end position="102"/>
    </location>
</feature>
<dbReference type="Proteomes" id="UP000244722">
    <property type="component" value="Unassembled WGS sequence"/>
</dbReference>
<organism evidence="2 3">
    <name type="scientific">Tuber borchii</name>
    <name type="common">White truffle</name>
    <dbReference type="NCBI Taxonomy" id="42251"/>
    <lineage>
        <taxon>Eukaryota</taxon>
        <taxon>Fungi</taxon>
        <taxon>Dikarya</taxon>
        <taxon>Ascomycota</taxon>
        <taxon>Pezizomycotina</taxon>
        <taxon>Pezizomycetes</taxon>
        <taxon>Pezizales</taxon>
        <taxon>Tuberaceae</taxon>
        <taxon>Tuber</taxon>
    </lineage>
</organism>
<comment type="caution">
    <text evidence="2">The sequence shown here is derived from an EMBL/GenBank/DDBJ whole genome shotgun (WGS) entry which is preliminary data.</text>
</comment>
<gene>
    <name evidence="2" type="ORF">B9Z19DRAFT_609765</name>
</gene>
<sequence>MPTSPSPPTSRVGFLLIRTSLSSFGSWDCRPLGPWVVVLWVLGLSSFWSWDCRPLGPGIVVLLVLGLSSFGSWDCRPIGPWVLGLSSFGSLGPGIVVLWVLWSLGSCRPYGPPDGWLSLC</sequence>
<keyword evidence="1" id="KW-0472">Membrane</keyword>
<proteinExistence type="predicted"/>
<accession>A0A2T7A0Z2</accession>
<protein>
    <submittedName>
        <fullName evidence="2">Uncharacterized protein</fullName>
    </submittedName>
</protein>
<keyword evidence="3" id="KW-1185">Reference proteome</keyword>
<keyword evidence="1" id="KW-1133">Transmembrane helix</keyword>
<evidence type="ECO:0000313" key="3">
    <source>
        <dbReference type="Proteomes" id="UP000244722"/>
    </source>
</evidence>
<name>A0A2T7A0Z2_TUBBO</name>
<dbReference type="EMBL" id="NESQ01000045">
    <property type="protein sequence ID" value="PUU81394.1"/>
    <property type="molecule type" value="Genomic_DNA"/>
</dbReference>